<protein>
    <submittedName>
        <fullName evidence="5">Primosomal replication protein N</fullName>
    </submittedName>
</protein>
<gene>
    <name evidence="5" type="ORF">J8641_09290</name>
</gene>
<evidence type="ECO:0000256" key="4">
    <source>
        <dbReference type="PROSITE-ProRule" id="PRU00252"/>
    </source>
</evidence>
<dbReference type="RefSeq" id="WP_107992512.1">
    <property type="nucleotide sequence ID" value="NZ_JAGJWT010000008.1"/>
</dbReference>
<dbReference type="AlphaFoldDB" id="A0A9X0ZXS6"/>
<keyword evidence="1" id="KW-0639">Primosome</keyword>
<dbReference type="PROSITE" id="PS50935">
    <property type="entry name" value="SSB"/>
    <property type="match status" value="1"/>
</dbReference>
<dbReference type="GO" id="GO:0006269">
    <property type="term" value="P:DNA replication, synthesis of primer"/>
    <property type="evidence" value="ECO:0007669"/>
    <property type="project" value="UniProtKB-KW"/>
</dbReference>
<sequence length="98" mass="10997">MDNSLTLTARIEKCGIVRYTPAGVPVLDLMLKHESWQNENGEKCLAKLEMAARIVGKEALVWQGRQDWAVQVSGFLAAAGLRYPKPILRIQNIQEYKG</sequence>
<evidence type="ECO:0000313" key="5">
    <source>
        <dbReference type="EMBL" id="MBS9340987.1"/>
    </source>
</evidence>
<dbReference type="GO" id="GO:0003697">
    <property type="term" value="F:single-stranded DNA binding"/>
    <property type="evidence" value="ECO:0007669"/>
    <property type="project" value="InterPro"/>
</dbReference>
<name>A0A9X0ZXS6_NEIEL</name>
<evidence type="ECO:0000256" key="1">
    <source>
        <dbReference type="ARBA" id="ARBA00022515"/>
    </source>
</evidence>
<dbReference type="GO" id="GO:1990077">
    <property type="term" value="C:primosome complex"/>
    <property type="evidence" value="ECO:0007669"/>
    <property type="project" value="UniProtKB-KW"/>
</dbReference>
<keyword evidence="2" id="KW-0235">DNA replication</keyword>
<dbReference type="InterPro" id="IPR000424">
    <property type="entry name" value="Primosome_PriB/ssb"/>
</dbReference>
<keyword evidence="3 4" id="KW-0238">DNA-binding</keyword>
<dbReference type="InterPro" id="IPR012340">
    <property type="entry name" value="NA-bd_OB-fold"/>
</dbReference>
<dbReference type="SUPFAM" id="SSF50249">
    <property type="entry name" value="Nucleic acid-binding proteins"/>
    <property type="match status" value="1"/>
</dbReference>
<reference evidence="5" key="1">
    <citation type="submission" date="2021-04" db="EMBL/GenBank/DDBJ databases">
        <title>Genomic characterization of endocarditis-associated Neisseria elongata subsp. nitroreducens.</title>
        <authorList>
            <person name="Schorner M."/>
            <person name="Passarelli-Araujo H."/>
            <person name="Scheffer M."/>
            <person name="Barazzetti F."/>
            <person name="Martins J."/>
            <person name="Machado H."/>
            <person name="Palmeiro J."/>
            <person name="Bazzo M."/>
        </authorList>
    </citation>
    <scope>NUCLEOTIDE SEQUENCE</scope>
    <source>
        <strain evidence="5">Nel_M001</strain>
    </source>
</reference>
<evidence type="ECO:0000256" key="2">
    <source>
        <dbReference type="ARBA" id="ARBA00022705"/>
    </source>
</evidence>
<dbReference type="InterPro" id="IPR023646">
    <property type="entry name" value="Prisomal_replication_PriB"/>
</dbReference>
<evidence type="ECO:0000313" key="6">
    <source>
        <dbReference type="Proteomes" id="UP000708805"/>
    </source>
</evidence>
<proteinExistence type="predicted"/>
<accession>A0A9X0ZXS6</accession>
<dbReference type="Proteomes" id="UP000708805">
    <property type="component" value="Unassembled WGS sequence"/>
</dbReference>
<dbReference type="EMBL" id="JAGJWT010000008">
    <property type="protein sequence ID" value="MBS9340987.1"/>
    <property type="molecule type" value="Genomic_DNA"/>
</dbReference>
<evidence type="ECO:0000256" key="3">
    <source>
        <dbReference type="ARBA" id="ARBA00023125"/>
    </source>
</evidence>
<organism evidence="5 6">
    <name type="scientific">Neisseria elongata subsp. nitroreducens</name>
    <dbReference type="NCBI Taxonomy" id="90367"/>
    <lineage>
        <taxon>Bacteria</taxon>
        <taxon>Pseudomonadati</taxon>
        <taxon>Pseudomonadota</taxon>
        <taxon>Betaproteobacteria</taxon>
        <taxon>Neisseriales</taxon>
        <taxon>Neisseriaceae</taxon>
        <taxon>Neisseria</taxon>
    </lineage>
</organism>
<dbReference type="Gene3D" id="2.40.50.140">
    <property type="entry name" value="Nucleic acid-binding proteins"/>
    <property type="match status" value="1"/>
</dbReference>
<dbReference type="Pfam" id="PF22657">
    <property type="entry name" value="SSB_1"/>
    <property type="match status" value="1"/>
</dbReference>
<comment type="caution">
    <text evidence="5">The sequence shown here is derived from an EMBL/GenBank/DDBJ whole genome shotgun (WGS) entry which is preliminary data.</text>
</comment>